<dbReference type="SMART" id="SM00989">
    <property type="entry name" value="V4R"/>
    <property type="match status" value="1"/>
</dbReference>
<dbReference type="Proteomes" id="UP000006552">
    <property type="component" value="Chromosome"/>
</dbReference>
<keyword evidence="2" id="KW-0067">ATP-binding</keyword>
<dbReference type="InterPro" id="IPR058031">
    <property type="entry name" value="AAA_lid_NorR"/>
</dbReference>
<protein>
    <submittedName>
        <fullName evidence="8">Positive regulator of phenol-degradative genes</fullName>
    </submittedName>
</protein>
<dbReference type="PROSITE" id="PS00688">
    <property type="entry name" value="SIGMA54_INTERACT_3"/>
    <property type="match status" value="1"/>
</dbReference>
<dbReference type="InterPro" id="IPR025662">
    <property type="entry name" value="Sigma_54_int_dom_ATP-bd_1"/>
</dbReference>
<dbReference type="PANTHER" id="PTHR32071:SF57">
    <property type="entry name" value="C4-DICARBOXYLATE TRANSPORT TRANSCRIPTIONAL REGULATORY PROTEIN DCTD"/>
    <property type="match status" value="1"/>
</dbReference>
<evidence type="ECO:0000256" key="1">
    <source>
        <dbReference type="ARBA" id="ARBA00022741"/>
    </source>
</evidence>
<dbReference type="InterPro" id="IPR003593">
    <property type="entry name" value="AAA+_ATPase"/>
</dbReference>
<sequence length="570" mass="63279">MQKKLKALAESGDSAFGIEDLATRLRFEFTEGNIWLGEERMVLLHMKALGSLRKELADTLGSDRARGLLTRMGYAAGMCDAELVRKLYPDAPDPEIIRKGPLLHNLEGFVKVDPVRIDADIAKGTYYSEVLWSNSFEGEVHRQIFGVEPGSTGWMQQGYATGYVSGIMGTFILFKECEEGPGQSRLIGKPLKGWAPAEAEELLRHFHPDAIADQILQLQQQVQGLRYSIEDSMEASDMVGISPAFKAAWLLIQKAAVSQITVLLLGETGVGKEVFARALHKASSRASGPFVAVNCGALPEPLIESELFGVEKGAYTGARNSRPGRFERAHWGTLFLDEVAELSMSAQTKLLRAIQEGDIERLGDTKTRKVDVRIVAATNVDLKQAVEQGRFRKDLYYRLNILPVLVPPLRERVQDIPLLAQRFVEKFSAREGKRPARITNRAMHALMNYSWPGNVRELENMIERGVLLTQNGEQIDVSNLFLTSSRNGPEVPEVSVDRHGKLLACEDHAIRELVEHILDKGVSLENVESLLVDTALARSLGNVSSAARTLGLTRSQLRYRLRSRKSPPES</sequence>
<evidence type="ECO:0000313" key="9">
    <source>
        <dbReference type="Proteomes" id="UP000006552"/>
    </source>
</evidence>
<dbReference type="SMART" id="SM00382">
    <property type="entry name" value="AAA"/>
    <property type="match status" value="1"/>
</dbReference>
<keyword evidence="3" id="KW-0805">Transcription regulation</keyword>
<reference evidence="8 9" key="1">
    <citation type="journal article" date="2005" name="Arch. Microbiol.">
        <title>The genome sequence of an anaerobic aromatic-degrading denitrifying bacterium, strain EbN1.</title>
        <authorList>
            <person name="Rabus R."/>
            <person name="Kube M."/>
            <person name="Heider J."/>
            <person name="Beck A."/>
            <person name="Heitmann K."/>
            <person name="Widdel F."/>
            <person name="Reinhardt R."/>
        </authorList>
    </citation>
    <scope>NUCLEOTIDE SEQUENCE [LARGE SCALE GENOMIC DNA]</scope>
    <source>
        <strain evidence="8 9">EbN1</strain>
    </source>
</reference>
<dbReference type="InterPro" id="IPR027417">
    <property type="entry name" value="P-loop_NTPase"/>
</dbReference>
<dbReference type="Gene3D" id="1.10.8.60">
    <property type="match status" value="1"/>
</dbReference>
<dbReference type="PROSITE" id="PS00675">
    <property type="entry name" value="SIGMA54_INTERACT_1"/>
    <property type="match status" value="1"/>
</dbReference>
<evidence type="ECO:0000256" key="3">
    <source>
        <dbReference type="ARBA" id="ARBA00023015"/>
    </source>
</evidence>
<dbReference type="KEGG" id="eba:ebA5755"/>
<organism evidence="8 9">
    <name type="scientific">Aromatoleum aromaticum (strain DSM 19018 / LMG 30748 / EbN1)</name>
    <name type="common">Azoarcus sp. (strain EbN1)</name>
    <dbReference type="NCBI Taxonomy" id="76114"/>
    <lineage>
        <taxon>Bacteria</taxon>
        <taxon>Pseudomonadati</taxon>
        <taxon>Pseudomonadota</taxon>
        <taxon>Betaproteobacteria</taxon>
        <taxon>Rhodocyclales</taxon>
        <taxon>Rhodocyclaceae</taxon>
        <taxon>Aromatoleum</taxon>
    </lineage>
</organism>
<dbReference type="CDD" id="cd00009">
    <property type="entry name" value="AAA"/>
    <property type="match status" value="1"/>
</dbReference>
<dbReference type="InterPro" id="IPR025944">
    <property type="entry name" value="Sigma_54_int_dom_CS"/>
</dbReference>
<dbReference type="FunFam" id="3.40.50.300:FF:000006">
    <property type="entry name" value="DNA-binding transcriptional regulator NtrC"/>
    <property type="match status" value="1"/>
</dbReference>
<dbReference type="GO" id="GO:0005524">
    <property type="term" value="F:ATP binding"/>
    <property type="evidence" value="ECO:0007669"/>
    <property type="project" value="UniProtKB-KW"/>
</dbReference>
<dbReference type="InterPro" id="IPR002197">
    <property type="entry name" value="HTH_Fis"/>
</dbReference>
<gene>
    <name evidence="8" type="primary">poxR</name>
    <name evidence="8" type="ORF">ebA5755</name>
</gene>
<evidence type="ECO:0000256" key="2">
    <source>
        <dbReference type="ARBA" id="ARBA00022840"/>
    </source>
</evidence>
<dbReference type="PANTHER" id="PTHR32071">
    <property type="entry name" value="TRANSCRIPTIONAL REGULATORY PROTEIN"/>
    <property type="match status" value="1"/>
</dbReference>
<dbReference type="SMR" id="Q5NZX3"/>
<proteinExistence type="predicted"/>
<dbReference type="Gene3D" id="3.40.50.300">
    <property type="entry name" value="P-loop containing nucleotide triphosphate hydrolases"/>
    <property type="match status" value="1"/>
</dbReference>
<evidence type="ECO:0000256" key="5">
    <source>
        <dbReference type="ARBA" id="ARBA00023159"/>
    </source>
</evidence>
<dbReference type="Gene3D" id="1.10.10.60">
    <property type="entry name" value="Homeodomain-like"/>
    <property type="match status" value="1"/>
</dbReference>
<evidence type="ECO:0000256" key="6">
    <source>
        <dbReference type="ARBA" id="ARBA00023163"/>
    </source>
</evidence>
<dbReference type="PRINTS" id="PR01590">
    <property type="entry name" value="HTHFIS"/>
</dbReference>
<dbReference type="PROSITE" id="PS50045">
    <property type="entry name" value="SIGMA54_INTERACT_4"/>
    <property type="match status" value="1"/>
</dbReference>
<dbReference type="EMBL" id="CR555306">
    <property type="protein sequence ID" value="CAI09391.1"/>
    <property type="molecule type" value="Genomic_DNA"/>
</dbReference>
<keyword evidence="9" id="KW-1185">Reference proteome</keyword>
<dbReference type="FunFam" id="1.10.8.60:FF:000014">
    <property type="entry name" value="DNA-binding transcriptional regulator NtrC"/>
    <property type="match status" value="1"/>
</dbReference>
<dbReference type="Pfam" id="PF25601">
    <property type="entry name" value="AAA_lid_14"/>
    <property type="match status" value="1"/>
</dbReference>
<keyword evidence="6" id="KW-0804">Transcription</keyword>
<accession>Q5NZX3</accession>
<keyword evidence="1" id="KW-0547">Nucleotide-binding</keyword>
<feature type="domain" description="Sigma-54 factor interaction" evidence="7">
    <location>
        <begin position="238"/>
        <end position="467"/>
    </location>
</feature>
<name>Q5NZX3_AROAE</name>
<dbReference type="InterPro" id="IPR009057">
    <property type="entry name" value="Homeodomain-like_sf"/>
</dbReference>
<dbReference type="Pfam" id="PF02954">
    <property type="entry name" value="HTH_8"/>
    <property type="match status" value="1"/>
</dbReference>
<dbReference type="GO" id="GO:0043565">
    <property type="term" value="F:sequence-specific DNA binding"/>
    <property type="evidence" value="ECO:0007669"/>
    <property type="project" value="InterPro"/>
</dbReference>
<dbReference type="eggNOG" id="COG3829">
    <property type="taxonomic scope" value="Bacteria"/>
</dbReference>
<dbReference type="InterPro" id="IPR002078">
    <property type="entry name" value="Sigma_54_int"/>
</dbReference>
<dbReference type="HOGENOM" id="CLU_000445_119_2_4"/>
<evidence type="ECO:0000313" key="8">
    <source>
        <dbReference type="EMBL" id="CAI09391.1"/>
    </source>
</evidence>
<dbReference type="Pfam" id="PF06505">
    <property type="entry name" value="XylR_N"/>
    <property type="match status" value="1"/>
</dbReference>
<dbReference type="AlphaFoldDB" id="Q5NZX3"/>
<dbReference type="GO" id="GO:0006355">
    <property type="term" value="P:regulation of DNA-templated transcription"/>
    <property type="evidence" value="ECO:0007669"/>
    <property type="project" value="InterPro"/>
</dbReference>
<dbReference type="SUPFAM" id="SSF46689">
    <property type="entry name" value="Homeodomain-like"/>
    <property type="match status" value="1"/>
</dbReference>
<dbReference type="InterPro" id="IPR004096">
    <property type="entry name" value="V4R"/>
</dbReference>
<dbReference type="Pfam" id="PF00158">
    <property type="entry name" value="Sigma54_activat"/>
    <property type="match status" value="1"/>
</dbReference>
<dbReference type="STRING" id="76114.ebA5755"/>
<evidence type="ECO:0000256" key="4">
    <source>
        <dbReference type="ARBA" id="ARBA00023125"/>
    </source>
</evidence>
<keyword evidence="4" id="KW-0238">DNA-binding</keyword>
<dbReference type="InterPro" id="IPR010523">
    <property type="entry name" value="XylR_N"/>
</dbReference>
<evidence type="ECO:0000259" key="7">
    <source>
        <dbReference type="PROSITE" id="PS50045"/>
    </source>
</evidence>
<dbReference type="SUPFAM" id="SSF52540">
    <property type="entry name" value="P-loop containing nucleoside triphosphate hydrolases"/>
    <property type="match status" value="1"/>
</dbReference>
<keyword evidence="5" id="KW-0010">Activator</keyword>